<dbReference type="Pfam" id="PF00046">
    <property type="entry name" value="Homeodomain"/>
    <property type="match status" value="1"/>
</dbReference>
<dbReference type="PROSITE" id="PS50071">
    <property type="entry name" value="HOMEOBOX_2"/>
    <property type="match status" value="1"/>
</dbReference>
<dbReference type="Proteomes" id="UP000324897">
    <property type="component" value="Chromosome 5"/>
</dbReference>
<feature type="DNA-binding region" description="Homeobox" evidence="9">
    <location>
        <begin position="183"/>
        <end position="242"/>
    </location>
</feature>
<feature type="coiled-coil region" evidence="12">
    <location>
        <begin position="233"/>
        <end position="274"/>
    </location>
</feature>
<name>A0A5J9WJY0_9POAL</name>
<evidence type="ECO:0000256" key="13">
    <source>
        <dbReference type="SAM" id="MobiDB-lite"/>
    </source>
</evidence>
<evidence type="ECO:0000259" key="14">
    <source>
        <dbReference type="PROSITE" id="PS50071"/>
    </source>
</evidence>
<keyword evidence="16" id="KW-1185">Reference proteome</keyword>
<feature type="domain" description="Homeobox" evidence="14">
    <location>
        <begin position="181"/>
        <end position="241"/>
    </location>
</feature>
<evidence type="ECO:0000256" key="7">
    <source>
        <dbReference type="ARBA" id="ARBA00025748"/>
    </source>
</evidence>
<comment type="subcellular location">
    <subcellularLocation>
        <location evidence="1 9 10">Nucleus</location>
    </subcellularLocation>
</comment>
<keyword evidence="12" id="KW-0175">Coiled coil</keyword>
<evidence type="ECO:0000313" key="15">
    <source>
        <dbReference type="EMBL" id="TVU48246.1"/>
    </source>
</evidence>
<dbReference type="CDD" id="cd00086">
    <property type="entry name" value="homeodomain"/>
    <property type="match status" value="1"/>
</dbReference>
<evidence type="ECO:0000256" key="3">
    <source>
        <dbReference type="ARBA" id="ARBA00023125"/>
    </source>
</evidence>
<dbReference type="EMBL" id="RWGY01000004">
    <property type="protein sequence ID" value="TVU48246.1"/>
    <property type="molecule type" value="Genomic_DNA"/>
</dbReference>
<dbReference type="PANTHER" id="PTHR24326">
    <property type="entry name" value="HOMEOBOX-LEUCINE ZIPPER PROTEIN"/>
    <property type="match status" value="1"/>
</dbReference>
<keyword evidence="6 9" id="KW-0539">Nucleus</keyword>
<gene>
    <name evidence="15" type="ORF">EJB05_07875</name>
</gene>
<evidence type="ECO:0000256" key="5">
    <source>
        <dbReference type="ARBA" id="ARBA00023163"/>
    </source>
</evidence>
<evidence type="ECO:0000256" key="6">
    <source>
        <dbReference type="ARBA" id="ARBA00023242"/>
    </source>
</evidence>
<feature type="non-terminal residue" evidence="15">
    <location>
        <position position="1"/>
    </location>
</feature>
<comment type="function">
    <text evidence="11">Transcription factor.</text>
</comment>
<dbReference type="SUPFAM" id="SSF46689">
    <property type="entry name" value="Homeodomain-like"/>
    <property type="match status" value="1"/>
</dbReference>
<organism evidence="15 16">
    <name type="scientific">Eragrostis curvula</name>
    <name type="common">weeping love grass</name>
    <dbReference type="NCBI Taxonomy" id="38414"/>
    <lineage>
        <taxon>Eukaryota</taxon>
        <taxon>Viridiplantae</taxon>
        <taxon>Streptophyta</taxon>
        <taxon>Embryophyta</taxon>
        <taxon>Tracheophyta</taxon>
        <taxon>Spermatophyta</taxon>
        <taxon>Magnoliopsida</taxon>
        <taxon>Liliopsida</taxon>
        <taxon>Poales</taxon>
        <taxon>Poaceae</taxon>
        <taxon>PACMAD clade</taxon>
        <taxon>Chloridoideae</taxon>
        <taxon>Eragrostideae</taxon>
        <taxon>Eragrostidinae</taxon>
        <taxon>Eragrostis</taxon>
    </lineage>
</organism>
<feature type="compositionally biased region" description="Basic and acidic residues" evidence="13">
    <location>
        <begin position="107"/>
        <end position="116"/>
    </location>
</feature>
<reference evidence="15 16" key="1">
    <citation type="journal article" date="2019" name="Sci. Rep.">
        <title>A high-quality genome of Eragrostis curvula grass provides insights into Poaceae evolution and supports new strategies to enhance forage quality.</title>
        <authorList>
            <person name="Carballo J."/>
            <person name="Santos B.A.C.M."/>
            <person name="Zappacosta D."/>
            <person name="Garbus I."/>
            <person name="Selva J.P."/>
            <person name="Gallo C.A."/>
            <person name="Diaz A."/>
            <person name="Albertini E."/>
            <person name="Caccamo M."/>
            <person name="Echenique V."/>
        </authorList>
    </citation>
    <scope>NUCLEOTIDE SEQUENCE [LARGE SCALE GENOMIC DNA]</scope>
    <source>
        <strain evidence="16">cv. Victoria</strain>
        <tissue evidence="15">Leaf</tissue>
    </source>
</reference>
<dbReference type="PROSITE" id="PS00027">
    <property type="entry name" value="HOMEOBOX_1"/>
    <property type="match status" value="1"/>
</dbReference>
<keyword evidence="4 9" id="KW-0371">Homeobox</keyword>
<proteinExistence type="inferred from homology"/>
<dbReference type="FunFam" id="1.10.10.60:FF:000200">
    <property type="entry name" value="Homeobox-leucine zipper protein ATHB-13"/>
    <property type="match status" value="1"/>
</dbReference>
<keyword evidence="5 11" id="KW-0804">Transcription</keyword>
<feature type="compositionally biased region" description="Gly residues" evidence="13">
    <location>
        <begin position="157"/>
        <end position="171"/>
    </location>
</feature>
<dbReference type="InterPro" id="IPR045224">
    <property type="entry name" value="HDZip_class_I_plant"/>
</dbReference>
<sequence length="408" mass="44698">MRSWDVLVLSPSHLRASSLPTNKKSKAMCRWPCTNANQRQGHKVSTSREHPKCDHHPVLSLSLSLSNTPHAPCPSPLMRPMASNGMASSPSSFFPPNFLLQMQQTPPDHDPQEHHHLPPPPLHPHHNPFLPSSQCPSLQDFRGMAPLLGKRPMYGGDVVGGGDEVNGGGGANEDELSDDGSQAGEKKRRLNVEQVRTLEKNFELGNKLEPERKLQLARALGLQPRQVAIWFQNRRARWKTKQLEKDYDVLKRQLDAVKADNDALLSHNKKLQAEILALKGGREAGSELINLNKETEASCSNRSENSSEINLDISRTPPSEGAMDPPPPHQHAGNGGGGGGMIPFYPSVGRPTGGVDFDQLLHSSSVPKMEPHGNGGVQAPETASFGNLLCGVDEPPPFWPWADQQHFH</sequence>
<dbReference type="OrthoDB" id="6159439at2759"/>
<evidence type="ECO:0000256" key="10">
    <source>
        <dbReference type="RuleBase" id="RU000682"/>
    </source>
</evidence>
<protein>
    <recommendedName>
        <fullName evidence="11">Homeobox-leucine zipper protein</fullName>
    </recommendedName>
    <alternativeName>
        <fullName evidence="11">HD-ZIP protein</fullName>
    </alternativeName>
    <alternativeName>
        <fullName evidence="11">Homeodomain transcription factor</fullName>
    </alternativeName>
</protein>
<accession>A0A5J9WJY0</accession>
<dbReference type="GO" id="GO:0000981">
    <property type="term" value="F:DNA-binding transcription factor activity, RNA polymerase II-specific"/>
    <property type="evidence" value="ECO:0007669"/>
    <property type="project" value="UniProtKB-UniRule"/>
</dbReference>
<dbReference type="GO" id="GO:0043565">
    <property type="term" value="F:sequence-specific DNA binding"/>
    <property type="evidence" value="ECO:0007669"/>
    <property type="project" value="InterPro"/>
</dbReference>
<comment type="similarity">
    <text evidence="7 11">Belongs to the HD-ZIP homeobox family. Class I subfamily.</text>
</comment>
<feature type="compositionally biased region" description="Polar residues" evidence="13">
    <location>
        <begin position="297"/>
        <end position="309"/>
    </location>
</feature>
<evidence type="ECO:0000256" key="12">
    <source>
        <dbReference type="SAM" id="Coils"/>
    </source>
</evidence>
<evidence type="ECO:0000256" key="4">
    <source>
        <dbReference type="ARBA" id="ARBA00023155"/>
    </source>
</evidence>
<dbReference type="InterPro" id="IPR017970">
    <property type="entry name" value="Homeobox_CS"/>
</dbReference>
<dbReference type="PRINTS" id="PR00031">
    <property type="entry name" value="HTHREPRESSR"/>
</dbReference>
<evidence type="ECO:0000256" key="9">
    <source>
        <dbReference type="PROSITE-ProRule" id="PRU00108"/>
    </source>
</evidence>
<dbReference type="Gramene" id="TVU48246">
    <property type="protein sequence ID" value="TVU48246"/>
    <property type="gene ID" value="EJB05_07875"/>
</dbReference>
<dbReference type="SMART" id="SM00389">
    <property type="entry name" value="HOX"/>
    <property type="match status" value="1"/>
</dbReference>
<feature type="region of interest" description="Disordered" evidence="13">
    <location>
        <begin position="101"/>
        <end position="140"/>
    </location>
</feature>
<comment type="function">
    <text evidence="8">Probable transcription factor.</text>
</comment>
<dbReference type="InterPro" id="IPR000047">
    <property type="entry name" value="HTH_motif"/>
</dbReference>
<evidence type="ECO:0000256" key="2">
    <source>
        <dbReference type="ARBA" id="ARBA00023015"/>
    </source>
</evidence>
<dbReference type="Pfam" id="PF02183">
    <property type="entry name" value="HALZ"/>
    <property type="match status" value="1"/>
</dbReference>
<dbReference type="InterPro" id="IPR001356">
    <property type="entry name" value="HD"/>
</dbReference>
<dbReference type="InterPro" id="IPR009057">
    <property type="entry name" value="Homeodomain-like_sf"/>
</dbReference>
<keyword evidence="3 9" id="KW-0238">DNA-binding</keyword>
<dbReference type="PANTHER" id="PTHR24326:SF176">
    <property type="entry name" value="HOMEOBOX-LEUCINE ZIPPER PROTEIN ATHB-13"/>
    <property type="match status" value="1"/>
</dbReference>
<keyword evidence="2 11" id="KW-0805">Transcription regulation</keyword>
<dbReference type="GO" id="GO:0045893">
    <property type="term" value="P:positive regulation of DNA-templated transcription"/>
    <property type="evidence" value="ECO:0007669"/>
    <property type="project" value="TreeGrafter"/>
</dbReference>
<comment type="caution">
    <text evidence="15">The sequence shown here is derived from an EMBL/GenBank/DDBJ whole genome shotgun (WGS) entry which is preliminary data.</text>
</comment>
<feature type="region of interest" description="Disordered" evidence="13">
    <location>
        <begin position="296"/>
        <end position="359"/>
    </location>
</feature>
<evidence type="ECO:0000256" key="1">
    <source>
        <dbReference type="ARBA" id="ARBA00004123"/>
    </source>
</evidence>
<evidence type="ECO:0000256" key="8">
    <source>
        <dbReference type="ARBA" id="ARBA00037260"/>
    </source>
</evidence>
<evidence type="ECO:0000256" key="11">
    <source>
        <dbReference type="RuleBase" id="RU369038"/>
    </source>
</evidence>
<dbReference type="AlphaFoldDB" id="A0A5J9WJY0"/>
<feature type="region of interest" description="Disordered" evidence="13">
    <location>
        <begin position="155"/>
        <end position="188"/>
    </location>
</feature>
<dbReference type="GO" id="GO:0005634">
    <property type="term" value="C:nucleus"/>
    <property type="evidence" value="ECO:0007669"/>
    <property type="project" value="UniProtKB-SubCell"/>
</dbReference>
<evidence type="ECO:0000313" key="16">
    <source>
        <dbReference type="Proteomes" id="UP000324897"/>
    </source>
</evidence>
<dbReference type="Gene3D" id="1.10.10.60">
    <property type="entry name" value="Homeodomain-like"/>
    <property type="match status" value="1"/>
</dbReference>
<dbReference type="InterPro" id="IPR003106">
    <property type="entry name" value="Leu_zip_homeo"/>
</dbReference>